<dbReference type="SUPFAM" id="SSF51430">
    <property type="entry name" value="NAD(P)-linked oxidoreductase"/>
    <property type="match status" value="1"/>
</dbReference>
<evidence type="ECO:0000313" key="4">
    <source>
        <dbReference type="Proteomes" id="UP000284706"/>
    </source>
</evidence>
<evidence type="ECO:0000256" key="1">
    <source>
        <dbReference type="ARBA" id="ARBA00023002"/>
    </source>
</evidence>
<reference evidence="3 4" key="1">
    <citation type="journal article" date="2018" name="Evol. Lett.">
        <title>Horizontal gene cluster transfer increased hallucinogenic mushroom diversity.</title>
        <authorList>
            <person name="Reynolds H.T."/>
            <person name="Vijayakumar V."/>
            <person name="Gluck-Thaler E."/>
            <person name="Korotkin H.B."/>
            <person name="Matheny P.B."/>
            <person name="Slot J.C."/>
        </authorList>
    </citation>
    <scope>NUCLEOTIDE SEQUENCE [LARGE SCALE GENOMIC DNA]</scope>
    <source>
        <strain evidence="3 4">SRW20</strain>
    </source>
</reference>
<dbReference type="InParanoid" id="A0A409WAR9"/>
<dbReference type="InterPro" id="IPR036812">
    <property type="entry name" value="NAD(P)_OxRdtase_dom_sf"/>
</dbReference>
<protein>
    <recommendedName>
        <fullName evidence="2">NADP-dependent oxidoreductase domain-containing protein</fullName>
    </recommendedName>
</protein>
<dbReference type="InterPro" id="IPR050523">
    <property type="entry name" value="AKR_Detox_Biosynth"/>
</dbReference>
<dbReference type="STRING" id="231916.A0A409WAR9"/>
<dbReference type="OrthoDB" id="2310150at2759"/>
<gene>
    <name evidence="3" type="ORF">CVT26_012682</name>
</gene>
<keyword evidence="1" id="KW-0560">Oxidoreductase</keyword>
<dbReference type="GO" id="GO:0016491">
    <property type="term" value="F:oxidoreductase activity"/>
    <property type="evidence" value="ECO:0007669"/>
    <property type="project" value="UniProtKB-KW"/>
</dbReference>
<dbReference type="AlphaFoldDB" id="A0A409WAR9"/>
<dbReference type="Proteomes" id="UP000284706">
    <property type="component" value="Unassembled WGS sequence"/>
</dbReference>
<dbReference type="CDD" id="cd19075">
    <property type="entry name" value="AKR_AKR7A1-5"/>
    <property type="match status" value="1"/>
</dbReference>
<organism evidence="3 4">
    <name type="scientific">Gymnopilus dilepis</name>
    <dbReference type="NCBI Taxonomy" id="231916"/>
    <lineage>
        <taxon>Eukaryota</taxon>
        <taxon>Fungi</taxon>
        <taxon>Dikarya</taxon>
        <taxon>Basidiomycota</taxon>
        <taxon>Agaricomycotina</taxon>
        <taxon>Agaricomycetes</taxon>
        <taxon>Agaricomycetidae</taxon>
        <taxon>Agaricales</taxon>
        <taxon>Agaricineae</taxon>
        <taxon>Hymenogastraceae</taxon>
        <taxon>Gymnopilus</taxon>
    </lineage>
</organism>
<proteinExistence type="predicted"/>
<dbReference type="Gene3D" id="3.20.20.100">
    <property type="entry name" value="NADP-dependent oxidoreductase domain"/>
    <property type="match status" value="1"/>
</dbReference>
<dbReference type="EMBL" id="NHYE01005247">
    <property type="protein sequence ID" value="PPQ75579.1"/>
    <property type="molecule type" value="Genomic_DNA"/>
</dbReference>
<evidence type="ECO:0000313" key="3">
    <source>
        <dbReference type="EMBL" id="PPQ75579.1"/>
    </source>
</evidence>
<dbReference type="Pfam" id="PF00248">
    <property type="entry name" value="Aldo_ket_red"/>
    <property type="match status" value="1"/>
</dbReference>
<dbReference type="InterPro" id="IPR020471">
    <property type="entry name" value="AKR"/>
</dbReference>
<feature type="domain" description="NADP-dependent oxidoreductase" evidence="2">
    <location>
        <begin position="12"/>
        <end position="317"/>
    </location>
</feature>
<dbReference type="PANTHER" id="PTHR43364:SF4">
    <property type="entry name" value="NAD(P)-LINKED OXIDOREDUCTASE SUPERFAMILY PROTEIN"/>
    <property type="match status" value="1"/>
</dbReference>
<comment type="caution">
    <text evidence="3">The sequence shown here is derived from an EMBL/GenBank/DDBJ whole genome shotgun (WGS) entry which is preliminary data.</text>
</comment>
<dbReference type="PRINTS" id="PR00069">
    <property type="entry name" value="ALDKETRDTASE"/>
</dbReference>
<accession>A0A409WAR9</accession>
<dbReference type="PANTHER" id="PTHR43364">
    <property type="entry name" value="NADH-SPECIFIC METHYLGLYOXAL REDUCTASE-RELATED"/>
    <property type="match status" value="1"/>
</dbReference>
<dbReference type="InterPro" id="IPR023210">
    <property type="entry name" value="NADP_OxRdtase_dom"/>
</dbReference>
<name>A0A409WAR9_9AGAR</name>
<evidence type="ECO:0000259" key="2">
    <source>
        <dbReference type="Pfam" id="PF00248"/>
    </source>
</evidence>
<sequence length="330" mass="37022">MAISEQKTALNVILGTGVFGEEGKQMVRVHDINEVGAILDVFKSHGHTELDTSRIYCEGTNEEYLGKLEAAAKGFKLETKVFPLKGIPQPISLDEKGLRENLEASLKALNVDSIELWYLHAPDRTVPFEETMKVVNDLYKEGKFKKFGLSNFASWEVAEIIGICKANGYIQPTVYQGIYNAIHRGIEPELLPCLRKFGISFYAYSPLAGGFFTGRYLTQDSAIENGSRFDPNTILGQVFWKDPYFKALSSIKAVADKHNLTLAEVALRWISHHSQLKREHGDAVIIGGSSLKHIEQNLVDLEKGPLPDDIIKALDEAWFEVQSYSTQYFF</sequence>
<keyword evidence="4" id="KW-1185">Reference proteome</keyword>